<sequence length="192" mass="20903">MAVSDIGYLVFNKSNKRTVAATRRMFIRYIEKMAPKDKVEELVPKYPVGCKRIIIDPDYLTALGRPNVELTWSPIECVAPDGLKLRSGEVVPLDVIIFGTGYSIESGLNIEGVDGVTVRDYFQSKGGPTAYVGSAIPGFPNMFILVGPNVATGHASLIFSQECQIQMAVNIIKAIVDGKIQSAQSIYHPSLP</sequence>
<reference evidence="2 3" key="1">
    <citation type="submission" date="2024-01" db="EMBL/GenBank/DDBJ databases">
        <title>A draft genome for a cacao thread blight-causing isolate of Paramarasmius palmivorus.</title>
        <authorList>
            <person name="Baruah I.K."/>
            <person name="Bukari Y."/>
            <person name="Amoako-Attah I."/>
            <person name="Meinhardt L.W."/>
            <person name="Bailey B.A."/>
            <person name="Cohen S.P."/>
        </authorList>
    </citation>
    <scope>NUCLEOTIDE SEQUENCE [LARGE SCALE GENOMIC DNA]</scope>
    <source>
        <strain evidence="2 3">GH-12</strain>
    </source>
</reference>
<dbReference type="InterPro" id="IPR051209">
    <property type="entry name" value="FAD-bind_Monooxygenase_sf"/>
</dbReference>
<name>A0AAW0DS82_9AGAR</name>
<dbReference type="Gene3D" id="3.50.50.60">
    <property type="entry name" value="FAD/NAD(P)-binding domain"/>
    <property type="match status" value="1"/>
</dbReference>
<evidence type="ECO:0000313" key="2">
    <source>
        <dbReference type="EMBL" id="KAK7054753.1"/>
    </source>
</evidence>
<protein>
    <recommendedName>
        <fullName evidence="4">FAD/NAD(P)-binding domain-containing protein</fullName>
    </recommendedName>
</protein>
<dbReference type="AlphaFoldDB" id="A0AAW0DS82"/>
<evidence type="ECO:0000313" key="3">
    <source>
        <dbReference type="Proteomes" id="UP001383192"/>
    </source>
</evidence>
<keyword evidence="3" id="KW-1185">Reference proteome</keyword>
<evidence type="ECO:0008006" key="4">
    <source>
        <dbReference type="Google" id="ProtNLM"/>
    </source>
</evidence>
<dbReference type="EMBL" id="JAYKXP010000008">
    <property type="protein sequence ID" value="KAK7054753.1"/>
    <property type="molecule type" value="Genomic_DNA"/>
</dbReference>
<dbReference type="InterPro" id="IPR036188">
    <property type="entry name" value="FAD/NAD-bd_sf"/>
</dbReference>
<dbReference type="PANTHER" id="PTHR42877">
    <property type="entry name" value="L-ORNITHINE N(5)-MONOOXYGENASE-RELATED"/>
    <property type="match status" value="1"/>
</dbReference>
<organism evidence="2 3">
    <name type="scientific">Paramarasmius palmivorus</name>
    <dbReference type="NCBI Taxonomy" id="297713"/>
    <lineage>
        <taxon>Eukaryota</taxon>
        <taxon>Fungi</taxon>
        <taxon>Dikarya</taxon>
        <taxon>Basidiomycota</taxon>
        <taxon>Agaricomycotina</taxon>
        <taxon>Agaricomycetes</taxon>
        <taxon>Agaricomycetidae</taxon>
        <taxon>Agaricales</taxon>
        <taxon>Marasmiineae</taxon>
        <taxon>Marasmiaceae</taxon>
        <taxon>Paramarasmius</taxon>
    </lineage>
</organism>
<gene>
    <name evidence="2" type="ORF">VNI00_003216</name>
</gene>
<comment type="similarity">
    <text evidence="1">Belongs to the FAD-binding monooxygenase family.</text>
</comment>
<dbReference type="PANTHER" id="PTHR42877:SF5">
    <property type="entry name" value="L-ORNITHINE N(5)-MONOOXYGENASE-RELATED"/>
    <property type="match status" value="1"/>
</dbReference>
<dbReference type="SUPFAM" id="SSF51905">
    <property type="entry name" value="FAD/NAD(P)-binding domain"/>
    <property type="match status" value="1"/>
</dbReference>
<dbReference type="Proteomes" id="UP001383192">
    <property type="component" value="Unassembled WGS sequence"/>
</dbReference>
<comment type="caution">
    <text evidence="2">The sequence shown here is derived from an EMBL/GenBank/DDBJ whole genome shotgun (WGS) entry which is preliminary data.</text>
</comment>
<accession>A0AAW0DS82</accession>
<proteinExistence type="inferred from homology"/>
<evidence type="ECO:0000256" key="1">
    <source>
        <dbReference type="ARBA" id="ARBA00010139"/>
    </source>
</evidence>